<proteinExistence type="predicted"/>
<keyword evidence="2" id="KW-1185">Reference proteome</keyword>
<accession>A0AAP3UXP8</accession>
<protein>
    <submittedName>
        <fullName evidence="1">DUF177 domain-containing protein</fullName>
    </submittedName>
</protein>
<organism evidence="1 2">
    <name type="scientific">Marinimicrococcus flavescens</name>
    <dbReference type="NCBI Taxonomy" id="3031815"/>
    <lineage>
        <taxon>Bacteria</taxon>
        <taxon>Pseudomonadati</taxon>
        <taxon>Pseudomonadota</taxon>
        <taxon>Alphaproteobacteria</taxon>
        <taxon>Geminicoccales</taxon>
        <taxon>Geminicoccaceae</taxon>
        <taxon>Marinimicrococcus</taxon>
    </lineage>
</organism>
<reference evidence="1 2" key="1">
    <citation type="submission" date="2023-03" db="EMBL/GenBank/DDBJ databases">
        <title>YIM 152171 draft genome.</title>
        <authorList>
            <person name="Yang Z."/>
        </authorList>
    </citation>
    <scope>NUCLEOTIDE SEQUENCE [LARGE SCALE GENOMIC DNA]</scope>
    <source>
        <strain evidence="1 2">YIM 152171</strain>
    </source>
</reference>
<evidence type="ECO:0000313" key="2">
    <source>
        <dbReference type="Proteomes" id="UP001301140"/>
    </source>
</evidence>
<dbReference type="Pfam" id="PF02620">
    <property type="entry name" value="YceD"/>
    <property type="match status" value="1"/>
</dbReference>
<dbReference type="InterPro" id="IPR003772">
    <property type="entry name" value="YceD"/>
</dbReference>
<dbReference type="EMBL" id="JARGEQ010000016">
    <property type="protein sequence ID" value="MDF1585393.1"/>
    <property type="molecule type" value="Genomic_DNA"/>
</dbReference>
<dbReference type="AlphaFoldDB" id="A0AAP3UXP8"/>
<sequence>MVQNEFSRTFALDRLAAEGESFAIEANASERQALARRLELPALHELRAHGRIEFRGGRKVIAVTGRFEAVLDQVCVVTLEPFTNRTADAFERLFTTEPEEVAEELVLDAEGDMPEPLEGGLLDLGELVAEELAVGLDPHPRAPGAAAEGTAGFEVKEEGPFAALGRLKGRAN</sequence>
<gene>
    <name evidence="1" type="ORF">PZ740_03220</name>
</gene>
<dbReference type="RefSeq" id="WP_327787809.1">
    <property type="nucleotide sequence ID" value="NZ_JARGEQ010000016.1"/>
</dbReference>
<evidence type="ECO:0000313" key="1">
    <source>
        <dbReference type="EMBL" id="MDF1585393.1"/>
    </source>
</evidence>
<name>A0AAP3UXP8_9PROT</name>
<comment type="caution">
    <text evidence="1">The sequence shown here is derived from an EMBL/GenBank/DDBJ whole genome shotgun (WGS) entry which is preliminary data.</text>
</comment>
<dbReference type="Proteomes" id="UP001301140">
    <property type="component" value="Unassembled WGS sequence"/>
</dbReference>